<dbReference type="EMBL" id="BHZD01000001">
    <property type="protein sequence ID" value="GCD45973.1"/>
    <property type="molecule type" value="Genomic_DNA"/>
</dbReference>
<protein>
    <recommendedName>
        <fullName evidence="2">DUF7848 domain-containing protein</fullName>
    </recommendedName>
</protein>
<dbReference type="AlphaFoldDB" id="A0A401W9H8"/>
<evidence type="ECO:0000313" key="4">
    <source>
        <dbReference type="Proteomes" id="UP000286746"/>
    </source>
</evidence>
<gene>
    <name evidence="3" type="ORF">GKJPGBOP_05716</name>
</gene>
<dbReference type="RefSeq" id="WP_246177570.1">
    <property type="nucleotide sequence ID" value="NZ_BHZD01000001.1"/>
</dbReference>
<evidence type="ECO:0000259" key="2">
    <source>
        <dbReference type="Pfam" id="PF25232"/>
    </source>
</evidence>
<feature type="region of interest" description="Disordered" evidence="1">
    <location>
        <begin position="24"/>
        <end position="49"/>
    </location>
</feature>
<keyword evidence="4" id="KW-1185">Reference proteome</keyword>
<name>A0A401W9H8_STREY</name>
<dbReference type="InterPro" id="IPR057170">
    <property type="entry name" value="DUF7848"/>
</dbReference>
<reference evidence="3 4" key="1">
    <citation type="submission" date="2018-11" db="EMBL/GenBank/DDBJ databases">
        <title>Whole genome sequence of Streptomyces paromomycinus NBRC 15454(T).</title>
        <authorList>
            <person name="Komaki H."/>
            <person name="Tamura T."/>
        </authorList>
    </citation>
    <scope>NUCLEOTIDE SEQUENCE [LARGE SCALE GENOMIC DNA]</scope>
    <source>
        <strain evidence="3 4">NBRC 15454</strain>
    </source>
</reference>
<comment type="caution">
    <text evidence="3">The sequence shown here is derived from an EMBL/GenBank/DDBJ whole genome shotgun (WGS) entry which is preliminary data.</text>
</comment>
<dbReference type="Proteomes" id="UP000286746">
    <property type="component" value="Unassembled WGS sequence"/>
</dbReference>
<organism evidence="3 4">
    <name type="scientific">Streptomyces paromomycinus</name>
    <name type="common">Streptomyces rimosus subsp. paromomycinus</name>
    <dbReference type="NCBI Taxonomy" id="92743"/>
    <lineage>
        <taxon>Bacteria</taxon>
        <taxon>Bacillati</taxon>
        <taxon>Actinomycetota</taxon>
        <taxon>Actinomycetes</taxon>
        <taxon>Kitasatosporales</taxon>
        <taxon>Streptomycetaceae</taxon>
        <taxon>Streptomyces</taxon>
    </lineage>
</organism>
<dbReference type="Pfam" id="PF25232">
    <property type="entry name" value="DUF7848"/>
    <property type="match status" value="1"/>
</dbReference>
<proteinExistence type="predicted"/>
<evidence type="ECO:0000313" key="3">
    <source>
        <dbReference type="EMBL" id="GCD45973.1"/>
    </source>
</evidence>
<evidence type="ECO:0000256" key="1">
    <source>
        <dbReference type="SAM" id="MobiDB-lite"/>
    </source>
</evidence>
<sequence>MTSPNPGSSRKDFTRLMRSSGHDGVLFLRTGGGSDAAPDHPRREGTAMTFPIPTRTDLQITGIRKHVAECVTPVEDAPCGARSDVWDSPRPLDVWIRAHADEHEHKKYVKHTEEAVNVFSRPAGERRA</sequence>
<feature type="domain" description="DUF7848" evidence="2">
    <location>
        <begin position="66"/>
        <end position="118"/>
    </location>
</feature>
<accession>A0A401W9H8</accession>